<dbReference type="Proteomes" id="UP000324897">
    <property type="component" value="Chromosome 4"/>
</dbReference>
<dbReference type="GO" id="GO:0008270">
    <property type="term" value="F:zinc ion binding"/>
    <property type="evidence" value="ECO:0007669"/>
    <property type="project" value="UniProtKB-KW"/>
</dbReference>
<dbReference type="PANTHER" id="PTHR23240">
    <property type="entry name" value="DNA CROSS-LINK REPAIR PROTEIN PSO2/SNM1-RELATED"/>
    <property type="match status" value="1"/>
</dbReference>
<dbReference type="GO" id="GO:0005634">
    <property type="term" value="C:nucleus"/>
    <property type="evidence" value="ECO:0007669"/>
    <property type="project" value="UniProtKB-SubCell"/>
</dbReference>
<dbReference type="PANTHER" id="PTHR23240:SF29">
    <property type="entry name" value="OS08G0107600 PROTEIN"/>
    <property type="match status" value="1"/>
</dbReference>
<evidence type="ECO:0000256" key="6">
    <source>
        <dbReference type="ARBA" id="ARBA00022833"/>
    </source>
</evidence>
<keyword evidence="5 9" id="KW-0863">Zinc-finger</keyword>
<dbReference type="SUPFAM" id="SSF56281">
    <property type="entry name" value="Metallo-hydrolase/oxidoreductase"/>
    <property type="match status" value="1"/>
</dbReference>
<dbReference type="OrthoDB" id="690675at2759"/>
<dbReference type="GO" id="GO:0035312">
    <property type="term" value="F:5'-3' DNA exonuclease activity"/>
    <property type="evidence" value="ECO:0007669"/>
    <property type="project" value="TreeGrafter"/>
</dbReference>
<comment type="caution">
    <text evidence="11">The sequence shown here is derived from an EMBL/GenBank/DDBJ whole genome shotgun (WGS) entry which is preliminary data.</text>
</comment>
<evidence type="ECO:0000313" key="12">
    <source>
        <dbReference type="Proteomes" id="UP000324897"/>
    </source>
</evidence>
<dbReference type="PROSITE" id="PS51999">
    <property type="entry name" value="ZF_GRF"/>
    <property type="match status" value="1"/>
</dbReference>
<dbReference type="InterPro" id="IPR011084">
    <property type="entry name" value="DRMBL"/>
</dbReference>
<protein>
    <recommendedName>
        <fullName evidence="10">GRF-type domain-containing protein</fullName>
    </recommendedName>
</protein>
<dbReference type="Gene3D" id="3.60.15.10">
    <property type="entry name" value="Ribonuclease Z/Hydroxyacylglutathione hydrolase-like"/>
    <property type="match status" value="1"/>
</dbReference>
<keyword evidence="12" id="KW-1185">Reference proteome</keyword>
<evidence type="ECO:0000256" key="4">
    <source>
        <dbReference type="ARBA" id="ARBA00022763"/>
    </source>
</evidence>
<comment type="subcellular location">
    <subcellularLocation>
        <location evidence="1">Nucleus</location>
    </subcellularLocation>
</comment>
<feature type="non-terminal residue" evidence="11">
    <location>
        <position position="1"/>
    </location>
</feature>
<dbReference type="Gramene" id="TVU39793">
    <property type="protein sequence ID" value="TVU39793"/>
    <property type="gene ID" value="EJB05_13233"/>
</dbReference>
<reference evidence="11 12" key="1">
    <citation type="journal article" date="2019" name="Sci. Rep.">
        <title>A high-quality genome of Eragrostis curvula grass provides insights into Poaceae evolution and supports new strategies to enhance forage quality.</title>
        <authorList>
            <person name="Carballo J."/>
            <person name="Santos B.A.C.M."/>
            <person name="Zappacosta D."/>
            <person name="Garbus I."/>
            <person name="Selva J.P."/>
            <person name="Gallo C.A."/>
            <person name="Diaz A."/>
            <person name="Albertini E."/>
            <person name="Caccamo M."/>
            <person name="Echenique V."/>
        </authorList>
    </citation>
    <scope>NUCLEOTIDE SEQUENCE [LARGE SCALE GENOMIC DNA]</scope>
    <source>
        <strain evidence="12">cv. Victoria</strain>
        <tissue evidence="11">Leaf</tissue>
    </source>
</reference>
<sequence>MDEPSGLPLVRCTDCKRTNIIELTAKIDANYGRKFFKCPHNLSKGPSSCRCFMFLSEYVTHLKELGLVLDKPEARTHESEIEFLLKSGKTTALLMAVNIIIVGGAAAQSIAEMPIEMPRWLSFSVDTWTPASSLKCNRFLTHAHRNHLAGIASTAAAPCIYASSVTLNRAAFVELEAGTPPLLVSDPDGDFTVTAFDANHCPGALMFLFEGAFGAMLHTGDCRLTTDCVHALPLLPHPSRRIDNIFLDCTFARCTLQFPTKHDSIRQVISCIWKHPNAPAVYLVCDMLGQEDVLFEVSSAFGSKIHVDKDKNPDCHYRLSHVAPEILTDDPVSRFDVMSFPRLSDQATESLALARSRQEPKPLIIRPSSQWYAYCEAPEASVKRRLVLTEPMRDKFGVWHVCLSMHSLREELEQALGILRPRWVVSTTPPCIAMDLIYVKKHCCLSRLCPDDPLWKWIRVQDGMTIVTVSPQPSVRTVEAIEESEATVAYSVEEFGSDDSVQVEVAEPTLEGFKIRVEPPLTLFGRARFGLLPDESQLWRDDYVSVEFIDDVEIEATEQATEIGPSKKGMADMSVEVTEITEVSGKVRNSANESDGELKAIDLAEDDIQIFSKAAEFRMDDNNVKFVKPNGEADQAQEQHLNAHNCMRFSEQGKNRIEIVKEILAVHTFVPSQGNMEAAEDGASPSKVYNNADNASERMGDSSTVIGSSKALSASLMQLYRSINVPVPQPLPSLVELVGASE</sequence>
<evidence type="ECO:0000259" key="10">
    <source>
        <dbReference type="PROSITE" id="PS51999"/>
    </source>
</evidence>
<dbReference type="InterPro" id="IPR036866">
    <property type="entry name" value="RibonucZ/Hydroxyglut_hydro"/>
</dbReference>
<dbReference type="Pfam" id="PF07522">
    <property type="entry name" value="DRMBL"/>
    <property type="match status" value="1"/>
</dbReference>
<feature type="domain" description="GRF-type" evidence="10">
    <location>
        <begin position="12"/>
        <end position="58"/>
    </location>
</feature>
<keyword evidence="4" id="KW-0227">DNA damage</keyword>
<dbReference type="Gene3D" id="3.40.50.12650">
    <property type="match status" value="1"/>
</dbReference>
<dbReference type="EMBL" id="RWGY01000007">
    <property type="protein sequence ID" value="TVU39793.1"/>
    <property type="molecule type" value="Genomic_DNA"/>
</dbReference>
<evidence type="ECO:0000256" key="2">
    <source>
        <dbReference type="ARBA" id="ARBA00010304"/>
    </source>
</evidence>
<evidence type="ECO:0000256" key="7">
    <source>
        <dbReference type="ARBA" id="ARBA00023204"/>
    </source>
</evidence>
<dbReference type="GO" id="GO:0006303">
    <property type="term" value="P:double-strand break repair via nonhomologous end joining"/>
    <property type="evidence" value="ECO:0007669"/>
    <property type="project" value="TreeGrafter"/>
</dbReference>
<dbReference type="InterPro" id="IPR010666">
    <property type="entry name" value="Znf_GRF"/>
</dbReference>
<evidence type="ECO:0000256" key="5">
    <source>
        <dbReference type="ARBA" id="ARBA00022771"/>
    </source>
</evidence>
<comment type="similarity">
    <text evidence="2">Belongs to the DNA repair metallo-beta-lactamase (DRMBL) family.</text>
</comment>
<dbReference type="AlphaFoldDB" id="A0A5J9VVP5"/>
<organism evidence="11 12">
    <name type="scientific">Eragrostis curvula</name>
    <name type="common">weeping love grass</name>
    <dbReference type="NCBI Taxonomy" id="38414"/>
    <lineage>
        <taxon>Eukaryota</taxon>
        <taxon>Viridiplantae</taxon>
        <taxon>Streptophyta</taxon>
        <taxon>Embryophyta</taxon>
        <taxon>Tracheophyta</taxon>
        <taxon>Spermatophyta</taxon>
        <taxon>Magnoliopsida</taxon>
        <taxon>Liliopsida</taxon>
        <taxon>Poales</taxon>
        <taxon>Poaceae</taxon>
        <taxon>PACMAD clade</taxon>
        <taxon>Chloridoideae</taxon>
        <taxon>Eragrostideae</taxon>
        <taxon>Eragrostidinae</taxon>
        <taxon>Eragrostis</taxon>
    </lineage>
</organism>
<evidence type="ECO:0000256" key="8">
    <source>
        <dbReference type="ARBA" id="ARBA00023242"/>
    </source>
</evidence>
<evidence type="ECO:0000256" key="9">
    <source>
        <dbReference type="PROSITE-ProRule" id="PRU01343"/>
    </source>
</evidence>
<evidence type="ECO:0000256" key="3">
    <source>
        <dbReference type="ARBA" id="ARBA00022723"/>
    </source>
</evidence>
<gene>
    <name evidence="11" type="ORF">EJB05_13233</name>
</gene>
<keyword evidence="3" id="KW-0479">Metal-binding</keyword>
<keyword evidence="7" id="KW-0234">DNA repair</keyword>
<dbReference type="GO" id="GO:0003684">
    <property type="term" value="F:damaged DNA binding"/>
    <property type="evidence" value="ECO:0007669"/>
    <property type="project" value="TreeGrafter"/>
</dbReference>
<dbReference type="GO" id="GO:0036297">
    <property type="term" value="P:interstrand cross-link repair"/>
    <property type="evidence" value="ECO:0007669"/>
    <property type="project" value="TreeGrafter"/>
</dbReference>
<evidence type="ECO:0000256" key="1">
    <source>
        <dbReference type="ARBA" id="ARBA00004123"/>
    </source>
</evidence>
<keyword evidence="6" id="KW-0862">Zinc</keyword>
<accession>A0A5J9VVP5</accession>
<keyword evidence="8" id="KW-0539">Nucleus</keyword>
<proteinExistence type="inferred from homology"/>
<name>A0A5J9VVP5_9POAL</name>
<dbReference type="FunFam" id="3.40.50.12650:FF:000005">
    <property type="entry name" value="DNA repair metallo-beta-lactamase family protein"/>
    <property type="match status" value="1"/>
</dbReference>
<evidence type="ECO:0000313" key="11">
    <source>
        <dbReference type="EMBL" id="TVU39793.1"/>
    </source>
</evidence>